<keyword evidence="2" id="KW-1185">Reference proteome</keyword>
<proteinExistence type="predicted"/>
<dbReference type="OrthoDB" id="3054003at2759"/>
<dbReference type="Proteomes" id="UP000310158">
    <property type="component" value="Unassembled WGS sequence"/>
</dbReference>
<evidence type="ECO:0008006" key="3">
    <source>
        <dbReference type="Google" id="ProtNLM"/>
    </source>
</evidence>
<dbReference type="Pfam" id="PF14223">
    <property type="entry name" value="Retrotran_gag_2"/>
    <property type="match status" value="1"/>
</dbReference>
<organism evidence="1 2">
    <name type="scientific">Bondarzewia mesenterica</name>
    <dbReference type="NCBI Taxonomy" id="1095465"/>
    <lineage>
        <taxon>Eukaryota</taxon>
        <taxon>Fungi</taxon>
        <taxon>Dikarya</taxon>
        <taxon>Basidiomycota</taxon>
        <taxon>Agaricomycotina</taxon>
        <taxon>Agaricomycetes</taxon>
        <taxon>Russulales</taxon>
        <taxon>Bondarzewiaceae</taxon>
        <taxon>Bondarzewia</taxon>
    </lineage>
</organism>
<dbReference type="AlphaFoldDB" id="A0A4S4L3A0"/>
<comment type="caution">
    <text evidence="1">The sequence shown here is derived from an EMBL/GenBank/DDBJ whole genome shotgun (WGS) entry which is preliminary data.</text>
</comment>
<reference evidence="1 2" key="1">
    <citation type="submission" date="2019-02" db="EMBL/GenBank/DDBJ databases">
        <title>Genome sequencing of the rare red list fungi Bondarzewia mesenterica.</title>
        <authorList>
            <person name="Buettner E."/>
            <person name="Kellner H."/>
        </authorList>
    </citation>
    <scope>NUCLEOTIDE SEQUENCE [LARGE SCALE GENOMIC DNA]</scope>
    <source>
        <strain evidence="1 2">DSM 108281</strain>
    </source>
</reference>
<dbReference type="EMBL" id="SGPL01001053">
    <property type="protein sequence ID" value="THH05098.1"/>
    <property type="molecule type" value="Genomic_DNA"/>
</dbReference>
<name>A0A4S4L3A0_9AGAM</name>
<sequence length="304" mass="32071">MASNSTSLGVYILPEAERLTRANWPDWSARIYLVCQVRGLEPYLLGTILPPSTRTDPAVLGTTPSIPATPPVVVAAPGSPATGTPATTPATTPLPASPTLAHHAPAQASHYAPAATSISAFFPIAIPAISAGLVTYAASDNEWAERDMLARAHLVLNVADITGTSLVIGGSAADAWRSLRNRFELQDLIVVQDMCLRLTTTWYEDGTSITEHFKTMHELLNAANRAGAGISESEFCQMVLMTFPVDGILGTVVMTLLTCHDSMVAESVLSSQELQIRAAATRRANLSSNPASNIPGNTALVAAQ</sequence>
<evidence type="ECO:0000313" key="2">
    <source>
        <dbReference type="Proteomes" id="UP000310158"/>
    </source>
</evidence>
<accession>A0A4S4L3A0</accession>
<protein>
    <recommendedName>
        <fullName evidence="3">Retrotransposon Copia-like N-terminal domain-containing protein</fullName>
    </recommendedName>
</protein>
<gene>
    <name evidence="1" type="ORF">EW146_g9995</name>
</gene>
<evidence type="ECO:0000313" key="1">
    <source>
        <dbReference type="EMBL" id="THH05098.1"/>
    </source>
</evidence>